<dbReference type="EMBL" id="JQ002659">
    <property type="protein sequence ID" value="AEV55728.1"/>
    <property type="molecule type" value="Genomic_DNA"/>
</dbReference>
<protein>
    <submittedName>
        <fullName evidence="2">Uncharacterized protein</fullName>
    </submittedName>
</protein>
<keyword evidence="2" id="KW-0496">Mitochondrion</keyword>
<keyword evidence="1" id="KW-0472">Membrane</keyword>
<sequence length="101" mass="12396">MSSCASPRHRLGGKNRCFNFFIKTFIYMEGLHDSIMVFFSMYYMHIHLILCLCVNELELWLSYFYFVLPFYYTTSLLIAAAEFPKFCVIHWYLFFERHYFY</sequence>
<dbReference type="GeneID" id="12354436"/>
<keyword evidence="1" id="KW-0812">Transmembrane</keyword>
<gene>
    <name evidence="2" type="primary">ORF101_1</name>
    <name evidence="2" type="ORF">HusqMp06</name>
</gene>
<accession>H9M821</accession>
<dbReference type="AlphaFoldDB" id="H9M821"/>
<evidence type="ECO:0000256" key="1">
    <source>
        <dbReference type="SAM" id="Phobius"/>
    </source>
</evidence>
<organism evidence="2">
    <name type="scientific">Phlegmariurus squarrosus</name>
    <name type="common">Rock tassel fern</name>
    <name type="synonym">Lycopodium squarrosum</name>
    <dbReference type="NCBI Taxonomy" id="73615"/>
    <lineage>
        <taxon>Eukaryota</taxon>
        <taxon>Viridiplantae</taxon>
        <taxon>Streptophyta</taxon>
        <taxon>Embryophyta</taxon>
        <taxon>Tracheophyta</taxon>
        <taxon>Lycopodiopsida</taxon>
        <taxon>Lycopodiales</taxon>
        <taxon>Lycopodiaceae</taxon>
        <taxon>Huperzioideae</taxon>
        <taxon>Phlegmariurus</taxon>
    </lineage>
</organism>
<geneLocation type="mitochondrion" evidence="2"/>
<dbReference type="RefSeq" id="YP_006234249.1">
    <property type="nucleotide sequence ID" value="NC_017755.1"/>
</dbReference>
<keyword evidence="1" id="KW-1133">Transmembrane helix</keyword>
<evidence type="ECO:0000313" key="2">
    <source>
        <dbReference type="EMBL" id="AEV55728.1"/>
    </source>
</evidence>
<feature type="transmembrane region" description="Helical" evidence="1">
    <location>
        <begin position="63"/>
        <end position="83"/>
    </location>
</feature>
<reference evidence="2" key="1">
    <citation type="journal article" date="2012" name="PLoS ONE">
        <title>The Mitochondrial Genome of the Lycophyte Huperzia squarrosa: The Most Archaic Form in Vascular Plants.</title>
        <authorList>
            <person name="Liu Y."/>
            <person name="Wang B."/>
            <person name="Cui P."/>
            <person name="Li L."/>
            <person name="Xue J.Y."/>
            <person name="Yu J."/>
            <person name="Qiu Y.L."/>
        </authorList>
    </citation>
    <scope>NUCLEOTIDE SEQUENCE</scope>
</reference>
<proteinExistence type="predicted"/>
<name>H9M821_PHLSQ</name>